<dbReference type="GO" id="GO:0009881">
    <property type="term" value="F:photoreceptor activity"/>
    <property type="evidence" value="ECO:0007669"/>
    <property type="project" value="UniProtKB-KW"/>
</dbReference>
<dbReference type="PROSITE" id="PS50112">
    <property type="entry name" value="PAS"/>
    <property type="match status" value="1"/>
</dbReference>
<keyword evidence="16" id="KW-0675">Receptor</keyword>
<protein>
    <recommendedName>
        <fullName evidence="3">Blue-light-activated histidine kinase</fullName>
        <ecNumber evidence="2">2.7.13.3</ecNumber>
    </recommendedName>
</protein>
<keyword evidence="4" id="KW-0600">Photoreceptor protein</keyword>
<keyword evidence="6" id="KW-0716">Sensory transduction</keyword>
<dbReference type="SMART" id="SM00086">
    <property type="entry name" value="PAC"/>
    <property type="match status" value="3"/>
</dbReference>
<dbReference type="InterPro" id="IPR036890">
    <property type="entry name" value="HATPase_C_sf"/>
</dbReference>
<gene>
    <name evidence="19" type="ORF">SAMN05216456_2217</name>
</gene>
<dbReference type="Pfam" id="PF07536">
    <property type="entry name" value="HWE_HK"/>
    <property type="match status" value="1"/>
</dbReference>
<feature type="domain" description="PAC" evidence="18">
    <location>
        <begin position="377"/>
        <end position="429"/>
    </location>
</feature>
<evidence type="ECO:0000256" key="3">
    <source>
        <dbReference type="ARBA" id="ARBA00021740"/>
    </source>
</evidence>
<keyword evidence="15" id="KW-0843">Virulence</keyword>
<dbReference type="GO" id="GO:0004673">
    <property type="term" value="F:protein histidine kinase activity"/>
    <property type="evidence" value="ECO:0007669"/>
    <property type="project" value="UniProtKB-EC"/>
</dbReference>
<dbReference type="STRING" id="429728.SAMN05216456_2217"/>
<dbReference type="PROSITE" id="PS50113">
    <property type="entry name" value="PAC"/>
    <property type="match status" value="2"/>
</dbReference>
<dbReference type="FunFam" id="3.30.450.20:FF:000099">
    <property type="entry name" value="Sensory box sensor histidine kinase"/>
    <property type="match status" value="1"/>
</dbReference>
<dbReference type="PANTHER" id="PTHR41523">
    <property type="entry name" value="TWO-COMPONENT SYSTEM SENSOR PROTEIN"/>
    <property type="match status" value="1"/>
</dbReference>
<evidence type="ECO:0000256" key="10">
    <source>
        <dbReference type="ARBA" id="ARBA00022737"/>
    </source>
</evidence>
<reference evidence="19 20" key="1">
    <citation type="submission" date="2016-10" db="EMBL/GenBank/DDBJ databases">
        <authorList>
            <person name="de Groot N.N."/>
        </authorList>
    </citation>
    <scope>NUCLEOTIDE SEQUENCE [LARGE SCALE GENOMIC DNA]</scope>
    <source>
        <strain evidence="19 20">IPL20</strain>
    </source>
</reference>
<dbReference type="Proteomes" id="UP000199074">
    <property type="component" value="Unassembled WGS sequence"/>
</dbReference>
<evidence type="ECO:0000259" key="18">
    <source>
        <dbReference type="PROSITE" id="PS50113"/>
    </source>
</evidence>
<keyword evidence="11" id="KW-0547">Nucleotide-binding</keyword>
<comment type="catalytic activity">
    <reaction evidence="1">
        <text>ATP + protein L-histidine = ADP + protein N-phospho-L-histidine.</text>
        <dbReference type="EC" id="2.7.13.3"/>
    </reaction>
</comment>
<evidence type="ECO:0000256" key="2">
    <source>
        <dbReference type="ARBA" id="ARBA00012438"/>
    </source>
</evidence>
<dbReference type="EMBL" id="FPCK01000002">
    <property type="protein sequence ID" value="SFV35727.1"/>
    <property type="molecule type" value="Genomic_DNA"/>
</dbReference>
<name>A0A1I7NM54_9HYPH</name>
<dbReference type="SUPFAM" id="SSF55785">
    <property type="entry name" value="PYP-like sensor domain (PAS domain)"/>
    <property type="match status" value="3"/>
</dbReference>
<evidence type="ECO:0000259" key="17">
    <source>
        <dbReference type="PROSITE" id="PS50112"/>
    </source>
</evidence>
<dbReference type="InterPro" id="IPR013656">
    <property type="entry name" value="PAS_4"/>
</dbReference>
<feature type="domain" description="PAC" evidence="18">
    <location>
        <begin position="251"/>
        <end position="303"/>
    </location>
</feature>
<evidence type="ECO:0000256" key="1">
    <source>
        <dbReference type="ARBA" id="ARBA00000085"/>
    </source>
</evidence>
<evidence type="ECO:0000256" key="7">
    <source>
        <dbReference type="ARBA" id="ARBA00022630"/>
    </source>
</evidence>
<dbReference type="Pfam" id="PF08448">
    <property type="entry name" value="PAS_4"/>
    <property type="match status" value="1"/>
</dbReference>
<dbReference type="AlphaFoldDB" id="A0A1I7NM54"/>
<dbReference type="GO" id="GO:0005524">
    <property type="term" value="F:ATP binding"/>
    <property type="evidence" value="ECO:0007669"/>
    <property type="project" value="UniProtKB-KW"/>
</dbReference>
<evidence type="ECO:0000313" key="19">
    <source>
        <dbReference type="EMBL" id="SFV35727.1"/>
    </source>
</evidence>
<evidence type="ECO:0000256" key="14">
    <source>
        <dbReference type="ARBA" id="ARBA00022991"/>
    </source>
</evidence>
<evidence type="ECO:0000256" key="15">
    <source>
        <dbReference type="ARBA" id="ARBA00023026"/>
    </source>
</evidence>
<keyword evidence="7" id="KW-0285">Flavoprotein</keyword>
<keyword evidence="20" id="KW-1185">Reference proteome</keyword>
<dbReference type="RefSeq" id="WP_139232571.1">
    <property type="nucleotide sequence ID" value="NZ_FPCK01000002.1"/>
</dbReference>
<dbReference type="SMART" id="SM00091">
    <property type="entry name" value="PAS"/>
    <property type="match status" value="3"/>
</dbReference>
<dbReference type="Gene3D" id="3.30.565.10">
    <property type="entry name" value="Histidine kinase-like ATPase, C-terminal domain"/>
    <property type="match status" value="1"/>
</dbReference>
<dbReference type="PANTHER" id="PTHR41523:SF8">
    <property type="entry name" value="ETHYLENE RESPONSE SENSOR PROTEIN"/>
    <property type="match status" value="1"/>
</dbReference>
<keyword evidence="10" id="KW-0677">Repeat</keyword>
<evidence type="ECO:0000256" key="8">
    <source>
        <dbReference type="ARBA" id="ARBA00022643"/>
    </source>
</evidence>
<dbReference type="InterPro" id="IPR000014">
    <property type="entry name" value="PAS"/>
</dbReference>
<keyword evidence="14" id="KW-0157">Chromophore</keyword>
<dbReference type="InterPro" id="IPR011102">
    <property type="entry name" value="Sig_transdc_His_kinase_HWE"/>
</dbReference>
<dbReference type="NCBIfam" id="TIGR00229">
    <property type="entry name" value="sensory_box"/>
    <property type="match status" value="3"/>
</dbReference>
<sequence length="640" mass="71761">MPRSLFPNAAPDVRAALELDPTIKLLNDYDWSQNPLGIIPDWTESLKGAVRVMMVASTPMVMLVGEDGILIYNNAYAQFAGQRHPQIFGMPALIAWPEIADFNRDNIKRGLNGESWILQDQELVLNRHGRPEASWMDLHYSPLVGEDGLPMGTLCIVHETTDRVLTEKALARSEERLSLALASSALVGTWDWDLISNIVTSDDQFAAMYNVDVQSAGLGVPIEQYLLAIDHEDLPRVHAELQKAIEAGEEFRSEYRVVDSSGERRWLMVSGRPRRNAEGRVHRFPGVAIDITDQRRAAQALAKSELEFRTLADTMPQMIWATRPDGFHDYYNARWYEFTGMEPGSTDGAGWNGVFHPDDQERAWGVWRHSLETGEPYQIEYRLRHHSGEYRWTLGRALPIRDASGEVLRWIGTCTDIHDTRKAAEERELVAQELSHRIKNIFAVLTGIISLSARGRPEMREFADQLRQRIYALGEAHDFVRPHSHLSDHPDGQGTLSQLLARLMRPYEDASDATRVRYSGDDTIIDDASATPLALLFHELATNAAKYGALHAEEGWVEVTGRRDGDSLHLIWKEHGGPATAAPETPSGFGSKLIELSVAGQMRGQIERLWESDGLRVDLALPMASLLRSSRLQASETSAP</sequence>
<dbReference type="SMART" id="SM00911">
    <property type="entry name" value="HWE_HK"/>
    <property type="match status" value="1"/>
</dbReference>
<evidence type="ECO:0000256" key="9">
    <source>
        <dbReference type="ARBA" id="ARBA00022679"/>
    </source>
</evidence>
<keyword evidence="5" id="KW-0597">Phosphoprotein</keyword>
<evidence type="ECO:0000256" key="6">
    <source>
        <dbReference type="ARBA" id="ARBA00022606"/>
    </source>
</evidence>
<evidence type="ECO:0000313" key="20">
    <source>
        <dbReference type="Proteomes" id="UP000199074"/>
    </source>
</evidence>
<evidence type="ECO:0000256" key="12">
    <source>
        <dbReference type="ARBA" id="ARBA00022777"/>
    </source>
</evidence>
<keyword evidence="13" id="KW-0067">ATP-binding</keyword>
<dbReference type="Gene3D" id="2.10.70.100">
    <property type="match status" value="1"/>
</dbReference>
<evidence type="ECO:0000256" key="13">
    <source>
        <dbReference type="ARBA" id="ARBA00022840"/>
    </source>
</evidence>
<proteinExistence type="predicted"/>
<accession>A0A1I7NM54</accession>
<keyword evidence="9" id="KW-0808">Transferase</keyword>
<feature type="domain" description="PAS" evidence="17">
    <location>
        <begin position="304"/>
        <end position="374"/>
    </location>
</feature>
<dbReference type="InterPro" id="IPR013655">
    <property type="entry name" value="PAS_fold_3"/>
</dbReference>
<dbReference type="EC" id="2.7.13.3" evidence="2"/>
<keyword evidence="12" id="KW-0418">Kinase</keyword>
<evidence type="ECO:0000256" key="16">
    <source>
        <dbReference type="ARBA" id="ARBA00023170"/>
    </source>
</evidence>
<evidence type="ECO:0000256" key="5">
    <source>
        <dbReference type="ARBA" id="ARBA00022553"/>
    </source>
</evidence>
<dbReference type="InterPro" id="IPR001610">
    <property type="entry name" value="PAC"/>
</dbReference>
<evidence type="ECO:0000256" key="11">
    <source>
        <dbReference type="ARBA" id="ARBA00022741"/>
    </source>
</evidence>
<organism evidence="19 20">
    <name type="scientific">Devosia crocina</name>
    <dbReference type="NCBI Taxonomy" id="429728"/>
    <lineage>
        <taxon>Bacteria</taxon>
        <taxon>Pseudomonadati</taxon>
        <taxon>Pseudomonadota</taxon>
        <taxon>Alphaproteobacteria</taxon>
        <taxon>Hyphomicrobiales</taxon>
        <taxon>Devosiaceae</taxon>
        <taxon>Devosia</taxon>
    </lineage>
</organism>
<evidence type="ECO:0000256" key="4">
    <source>
        <dbReference type="ARBA" id="ARBA00022543"/>
    </source>
</evidence>
<dbReference type="Gene3D" id="3.30.450.20">
    <property type="entry name" value="PAS domain"/>
    <property type="match status" value="3"/>
</dbReference>
<dbReference type="InterPro" id="IPR035965">
    <property type="entry name" value="PAS-like_dom_sf"/>
</dbReference>
<dbReference type="Pfam" id="PF08447">
    <property type="entry name" value="PAS_3"/>
    <property type="match status" value="2"/>
</dbReference>
<keyword evidence="8" id="KW-0288">FMN</keyword>
<dbReference type="SUPFAM" id="SSF55874">
    <property type="entry name" value="ATPase domain of HSP90 chaperone/DNA topoisomerase II/histidine kinase"/>
    <property type="match status" value="1"/>
</dbReference>
<dbReference type="OrthoDB" id="341208at2"/>
<dbReference type="InterPro" id="IPR000700">
    <property type="entry name" value="PAS-assoc_C"/>
</dbReference>
<dbReference type="CDD" id="cd00130">
    <property type="entry name" value="PAS"/>
    <property type="match status" value="2"/>
</dbReference>